<dbReference type="GO" id="GO:0042026">
    <property type="term" value="P:protein refolding"/>
    <property type="evidence" value="ECO:0007669"/>
    <property type="project" value="TreeGrafter"/>
</dbReference>
<accession>A0AA36G4I6</accession>
<evidence type="ECO:0000256" key="1">
    <source>
        <dbReference type="PROSITE-ProRule" id="PRU00285"/>
    </source>
</evidence>
<dbReference type="SUPFAM" id="SSF49764">
    <property type="entry name" value="HSP20-like chaperones"/>
    <property type="match status" value="1"/>
</dbReference>
<dbReference type="PROSITE" id="PS01031">
    <property type="entry name" value="SHSP"/>
    <property type="match status" value="1"/>
</dbReference>
<feature type="non-terminal residue" evidence="4">
    <location>
        <position position="110"/>
    </location>
</feature>
<dbReference type="AlphaFoldDB" id="A0AA36G4I6"/>
<dbReference type="PRINTS" id="PR00299">
    <property type="entry name" value="ACRYSTALLIN"/>
</dbReference>
<dbReference type="Proteomes" id="UP001177023">
    <property type="component" value="Unassembled WGS sequence"/>
</dbReference>
<dbReference type="GO" id="GO:0005737">
    <property type="term" value="C:cytoplasm"/>
    <property type="evidence" value="ECO:0007669"/>
    <property type="project" value="TreeGrafter"/>
</dbReference>
<feature type="domain" description="SHSP" evidence="3">
    <location>
        <begin position="16"/>
        <end position="110"/>
    </location>
</feature>
<dbReference type="InterPro" id="IPR002068">
    <property type="entry name" value="A-crystallin/Hsp20_dom"/>
</dbReference>
<dbReference type="InterPro" id="IPR008978">
    <property type="entry name" value="HSP20-like_chaperone"/>
</dbReference>
<dbReference type="GO" id="GO:0051082">
    <property type="term" value="F:unfolded protein binding"/>
    <property type="evidence" value="ECO:0007669"/>
    <property type="project" value="TreeGrafter"/>
</dbReference>
<organism evidence="4 5">
    <name type="scientific">Mesorhabditis spiculigera</name>
    <dbReference type="NCBI Taxonomy" id="96644"/>
    <lineage>
        <taxon>Eukaryota</taxon>
        <taxon>Metazoa</taxon>
        <taxon>Ecdysozoa</taxon>
        <taxon>Nematoda</taxon>
        <taxon>Chromadorea</taxon>
        <taxon>Rhabditida</taxon>
        <taxon>Rhabditina</taxon>
        <taxon>Rhabditomorpha</taxon>
        <taxon>Rhabditoidea</taxon>
        <taxon>Rhabditidae</taxon>
        <taxon>Mesorhabditinae</taxon>
        <taxon>Mesorhabditis</taxon>
    </lineage>
</organism>
<evidence type="ECO:0000313" key="4">
    <source>
        <dbReference type="EMBL" id="CAJ0579199.1"/>
    </source>
</evidence>
<dbReference type="EMBL" id="CATQJA010002655">
    <property type="protein sequence ID" value="CAJ0579199.1"/>
    <property type="molecule type" value="Genomic_DNA"/>
</dbReference>
<dbReference type="CDD" id="cd06526">
    <property type="entry name" value="metazoan_ACD"/>
    <property type="match status" value="1"/>
</dbReference>
<dbReference type="Gene3D" id="2.60.40.790">
    <property type="match status" value="1"/>
</dbReference>
<name>A0AA36G4I6_9BILA</name>
<dbReference type="PANTHER" id="PTHR45640:SF35">
    <property type="entry name" value="HEAT SHOCK PROTEIN HSP-12.2"/>
    <property type="match status" value="1"/>
</dbReference>
<comment type="caution">
    <text evidence="4">The sequence shown here is derived from an EMBL/GenBank/DDBJ whole genome shotgun (WGS) entry which is preliminary data.</text>
</comment>
<proteinExistence type="inferred from homology"/>
<dbReference type="GO" id="GO:0005634">
    <property type="term" value="C:nucleus"/>
    <property type="evidence" value="ECO:0007669"/>
    <property type="project" value="TreeGrafter"/>
</dbReference>
<dbReference type="GO" id="GO:0009408">
    <property type="term" value="P:response to heat"/>
    <property type="evidence" value="ECO:0007669"/>
    <property type="project" value="TreeGrafter"/>
</dbReference>
<comment type="similarity">
    <text evidence="1 2">Belongs to the small heat shock protein (HSP20) family.</text>
</comment>
<evidence type="ECO:0000256" key="2">
    <source>
        <dbReference type="RuleBase" id="RU003616"/>
    </source>
</evidence>
<protein>
    <recommendedName>
        <fullName evidence="3">SHSP domain-containing protein</fullName>
    </recommendedName>
</protein>
<dbReference type="Pfam" id="PF00011">
    <property type="entry name" value="HSP20"/>
    <property type="match status" value="1"/>
</dbReference>
<reference evidence="4" key="1">
    <citation type="submission" date="2023-06" db="EMBL/GenBank/DDBJ databases">
        <authorList>
            <person name="Delattre M."/>
        </authorList>
    </citation>
    <scope>NUCLEOTIDE SEQUENCE</scope>
    <source>
        <strain evidence="4">AF72</strain>
    </source>
</reference>
<evidence type="ECO:0000313" key="5">
    <source>
        <dbReference type="Proteomes" id="UP001177023"/>
    </source>
</evidence>
<dbReference type="PANTHER" id="PTHR45640">
    <property type="entry name" value="HEAT SHOCK PROTEIN HSP-12.2-RELATED"/>
    <property type="match status" value="1"/>
</dbReference>
<dbReference type="InterPro" id="IPR001436">
    <property type="entry name" value="Alpha-crystallin/sHSP_animal"/>
</dbReference>
<gene>
    <name evidence="4" type="ORF">MSPICULIGERA_LOCUS17429</name>
</gene>
<keyword evidence="5" id="KW-1185">Reference proteome</keyword>
<evidence type="ECO:0000259" key="3">
    <source>
        <dbReference type="PROSITE" id="PS01031"/>
    </source>
</evidence>
<sequence length="110" mass="12442">MSQVPLTHDWAATTWDWPLQNHDGVVKVNNTGKTFEVGLDCQFFTPNEIEIKTSGQELLINCRHELRTDSHGTVARQIQRAYKLPEDVDVTTIKSNLTPRGVLIITANKK</sequence>